<evidence type="ECO:0000313" key="2">
    <source>
        <dbReference type="Proteomes" id="UP000195728"/>
    </source>
</evidence>
<reference evidence="1 2" key="1">
    <citation type="submission" date="2016-08" db="EMBL/GenBank/DDBJ databases">
        <authorList>
            <person name="Loux V."/>
            <person name="Rue O."/>
        </authorList>
    </citation>
    <scope>NUCLEOTIDE SEQUENCE [LARGE SCALE GENOMIC DNA]</scope>
    <source>
        <strain evidence="1 2">WSBC_10311</strain>
    </source>
</reference>
<protein>
    <submittedName>
        <fullName evidence="1">Uncharacterized protein</fullName>
    </submittedName>
</protein>
<dbReference type="Proteomes" id="UP000195728">
    <property type="component" value="Unassembled WGS sequence"/>
</dbReference>
<comment type="caution">
    <text evidence="1">The sequence shown here is derived from an EMBL/GenBank/DDBJ whole genome shotgun (WGS) entry which is preliminary data.</text>
</comment>
<sequence>MMTMTTIM</sequence>
<organism evidence="1 2">
    <name type="scientific">Bacillus wiedmannii</name>
    <dbReference type="NCBI Taxonomy" id="1890302"/>
    <lineage>
        <taxon>Bacteria</taxon>
        <taxon>Bacillati</taxon>
        <taxon>Bacillota</taxon>
        <taxon>Bacilli</taxon>
        <taxon>Bacillales</taxon>
        <taxon>Bacillaceae</taxon>
        <taxon>Bacillus</taxon>
        <taxon>Bacillus cereus group</taxon>
    </lineage>
</organism>
<proteinExistence type="predicted"/>
<name>A0AB37YS12_9BACI</name>
<dbReference type="EMBL" id="FMBG01000012">
    <property type="protein sequence ID" value="SCC34894.1"/>
    <property type="molecule type" value="Genomic_DNA"/>
</dbReference>
<accession>A0AB37YS12</accession>
<gene>
    <name evidence="1" type="ORF">BC10311_02813</name>
</gene>
<evidence type="ECO:0000313" key="1">
    <source>
        <dbReference type="EMBL" id="SCC34894.1"/>
    </source>
</evidence>